<dbReference type="KEGG" id="ipa:Isop_3361"/>
<evidence type="ECO:0000313" key="2">
    <source>
        <dbReference type="Proteomes" id="UP000008631"/>
    </source>
</evidence>
<proteinExistence type="predicted"/>
<dbReference type="RefSeq" id="WP_013566211.1">
    <property type="nucleotide sequence ID" value="NC_014962.1"/>
</dbReference>
<keyword evidence="2" id="KW-1185">Reference proteome</keyword>
<sequence length="110" mass="12648">MQKTLRRFPHAAVIMELHLQRDPPQPVGFLHEIEHAGYLLRSINYEGEVVPVAADTILAQPQEYWTLLIQKKLVLTRGRQVRVGRAPISEPLLSGSERRIEPAYDLKRQT</sequence>
<reference evidence="1 2" key="2">
    <citation type="journal article" date="2011" name="Stand. Genomic Sci.">
        <title>Complete genome sequence of Isosphaera pallida type strain (IS1B).</title>
        <authorList>
            <consortium name="US DOE Joint Genome Institute (JGI-PGF)"/>
            <person name="Goker M."/>
            <person name="Cleland D."/>
            <person name="Saunders E."/>
            <person name="Lapidus A."/>
            <person name="Nolan M."/>
            <person name="Lucas S."/>
            <person name="Hammon N."/>
            <person name="Deshpande S."/>
            <person name="Cheng J.F."/>
            <person name="Tapia R."/>
            <person name="Han C."/>
            <person name="Goodwin L."/>
            <person name="Pitluck S."/>
            <person name="Liolios K."/>
            <person name="Pagani I."/>
            <person name="Ivanova N."/>
            <person name="Mavromatis K."/>
            <person name="Pati A."/>
            <person name="Chen A."/>
            <person name="Palaniappan K."/>
            <person name="Land M."/>
            <person name="Hauser L."/>
            <person name="Chang Y.J."/>
            <person name="Jeffries C.D."/>
            <person name="Detter J.C."/>
            <person name="Beck B."/>
            <person name="Woyke T."/>
            <person name="Bristow J."/>
            <person name="Eisen J.A."/>
            <person name="Markowitz V."/>
            <person name="Hugenholtz P."/>
            <person name="Kyrpides N.C."/>
            <person name="Klenk H.P."/>
        </authorList>
    </citation>
    <scope>NUCLEOTIDE SEQUENCE [LARGE SCALE GENOMIC DNA]</scope>
    <source>
        <strain evidence="2">ATCC 43644 / DSM 9630 / IS1B</strain>
    </source>
</reference>
<dbReference type="eggNOG" id="COG4122">
    <property type="taxonomic scope" value="Bacteria"/>
</dbReference>
<dbReference type="HOGENOM" id="CLU_2167539_0_0_0"/>
<reference key="1">
    <citation type="submission" date="2010-11" db="EMBL/GenBank/DDBJ databases">
        <title>The complete sequence of chromosome of Isophaera pallida ATCC 43644.</title>
        <authorList>
            <consortium name="US DOE Joint Genome Institute (JGI-PGF)"/>
            <person name="Lucas S."/>
            <person name="Copeland A."/>
            <person name="Lapidus A."/>
            <person name="Bruce D."/>
            <person name="Goodwin L."/>
            <person name="Pitluck S."/>
            <person name="Kyrpides N."/>
            <person name="Mavromatis K."/>
            <person name="Pagani I."/>
            <person name="Ivanova N."/>
            <person name="Saunders E."/>
            <person name="Brettin T."/>
            <person name="Detter J.C."/>
            <person name="Han C."/>
            <person name="Tapia R."/>
            <person name="Land M."/>
            <person name="Hauser L."/>
            <person name="Markowitz V."/>
            <person name="Cheng J.-F."/>
            <person name="Hugenholtz P."/>
            <person name="Woyke T."/>
            <person name="Wu D."/>
            <person name="Eisen J.A."/>
        </authorList>
    </citation>
    <scope>NUCLEOTIDE SEQUENCE</scope>
    <source>
        <strain>ATCC 43644</strain>
    </source>
</reference>
<dbReference type="EMBL" id="CP002353">
    <property type="protein sequence ID" value="ADV63923.1"/>
    <property type="molecule type" value="Genomic_DNA"/>
</dbReference>
<dbReference type="InParanoid" id="E8R621"/>
<evidence type="ECO:0000313" key="1">
    <source>
        <dbReference type="EMBL" id="ADV63923.1"/>
    </source>
</evidence>
<name>E8R621_ISOPI</name>
<gene>
    <name evidence="1" type="ordered locus">Isop_3361</name>
</gene>
<accession>E8R621</accession>
<dbReference type="AlphaFoldDB" id="E8R621"/>
<dbReference type="Proteomes" id="UP000008631">
    <property type="component" value="Chromosome"/>
</dbReference>
<protein>
    <submittedName>
        <fullName evidence="1">Uncharacterized protein</fullName>
    </submittedName>
</protein>
<organism evidence="1 2">
    <name type="scientific">Isosphaera pallida (strain ATCC 43644 / DSM 9630 / IS1B)</name>
    <dbReference type="NCBI Taxonomy" id="575540"/>
    <lineage>
        <taxon>Bacteria</taxon>
        <taxon>Pseudomonadati</taxon>
        <taxon>Planctomycetota</taxon>
        <taxon>Planctomycetia</taxon>
        <taxon>Isosphaerales</taxon>
        <taxon>Isosphaeraceae</taxon>
        <taxon>Isosphaera</taxon>
    </lineage>
</organism>